<sequence length="320" mass="37900">MDPGKYSKGIMKLPYGYYDAKSIAYFPYLLRGLGWDILRKLNKTLKESRRQFLISVIVSYNEVATRKTKVIRQAEKDWDSLDWNLKYLWKYDQFSVSFNRLVFLLNHPIPSIHGEARLLDPDGTIRRQICDSSYKSKIDKEPTNNFLAGMKEQFIKEFGENEKFVLVMFSNFIPCTAPGHNCSEILTEYATRYNEQILIGYNNVYPDTDQNLSLRLMTTSDNVYCTNPNDLRLELKCRKNAKETKHEESEILETYLFDDEDYPDLKRIVKRFRNRSSKIKNRKREIKYRIPKHSDKGHFSGERYDDSDGDVDFLERKTDY</sequence>
<feature type="compositionally biased region" description="Basic and acidic residues" evidence="1">
    <location>
        <begin position="292"/>
        <end position="306"/>
    </location>
</feature>
<name>A0A6J8EPH6_MYTCO</name>
<dbReference type="Proteomes" id="UP000507470">
    <property type="component" value="Unassembled WGS sequence"/>
</dbReference>
<reference evidence="2 3" key="1">
    <citation type="submission" date="2020-06" db="EMBL/GenBank/DDBJ databases">
        <authorList>
            <person name="Li R."/>
            <person name="Bekaert M."/>
        </authorList>
    </citation>
    <scope>NUCLEOTIDE SEQUENCE [LARGE SCALE GENOMIC DNA]</scope>
    <source>
        <strain evidence="3">wild</strain>
    </source>
</reference>
<evidence type="ECO:0000313" key="3">
    <source>
        <dbReference type="Proteomes" id="UP000507470"/>
    </source>
</evidence>
<protein>
    <submittedName>
        <fullName evidence="2">Uncharacterized protein</fullName>
    </submittedName>
</protein>
<accession>A0A6J8EPH6</accession>
<evidence type="ECO:0000313" key="2">
    <source>
        <dbReference type="EMBL" id="CAC5422539.1"/>
    </source>
</evidence>
<feature type="region of interest" description="Disordered" evidence="1">
    <location>
        <begin position="283"/>
        <end position="311"/>
    </location>
</feature>
<keyword evidence="3" id="KW-1185">Reference proteome</keyword>
<proteinExistence type="predicted"/>
<organism evidence="2 3">
    <name type="scientific">Mytilus coruscus</name>
    <name type="common">Sea mussel</name>
    <dbReference type="NCBI Taxonomy" id="42192"/>
    <lineage>
        <taxon>Eukaryota</taxon>
        <taxon>Metazoa</taxon>
        <taxon>Spiralia</taxon>
        <taxon>Lophotrochozoa</taxon>
        <taxon>Mollusca</taxon>
        <taxon>Bivalvia</taxon>
        <taxon>Autobranchia</taxon>
        <taxon>Pteriomorphia</taxon>
        <taxon>Mytilida</taxon>
        <taxon>Mytiloidea</taxon>
        <taxon>Mytilidae</taxon>
        <taxon>Mytilinae</taxon>
        <taxon>Mytilus</taxon>
    </lineage>
</organism>
<dbReference type="AlphaFoldDB" id="A0A6J8EPH6"/>
<evidence type="ECO:0000256" key="1">
    <source>
        <dbReference type="SAM" id="MobiDB-lite"/>
    </source>
</evidence>
<gene>
    <name evidence="2" type="ORF">MCOR_54584</name>
</gene>
<dbReference type="OrthoDB" id="6161736at2759"/>
<dbReference type="EMBL" id="CACVKT020009623">
    <property type="protein sequence ID" value="CAC5422539.1"/>
    <property type="molecule type" value="Genomic_DNA"/>
</dbReference>